<reference evidence="1 2" key="1">
    <citation type="submission" date="2018-12" db="EMBL/GenBank/DDBJ databases">
        <title>The genome of Variovorax gossypii DSM 100435.</title>
        <authorList>
            <person name="Gao J."/>
            <person name="Sun J."/>
        </authorList>
    </citation>
    <scope>NUCLEOTIDE SEQUENCE [LARGE SCALE GENOMIC DNA]</scope>
    <source>
        <strain evidence="1 2">DSM 100435</strain>
    </source>
</reference>
<evidence type="ECO:0000313" key="1">
    <source>
        <dbReference type="EMBL" id="RTQ35498.1"/>
    </source>
</evidence>
<keyword evidence="2" id="KW-1185">Reference proteome</keyword>
<organism evidence="1 2">
    <name type="scientific">Variovorax gossypii</name>
    <dbReference type="NCBI Taxonomy" id="1679495"/>
    <lineage>
        <taxon>Bacteria</taxon>
        <taxon>Pseudomonadati</taxon>
        <taxon>Pseudomonadota</taxon>
        <taxon>Betaproteobacteria</taxon>
        <taxon>Burkholderiales</taxon>
        <taxon>Comamonadaceae</taxon>
        <taxon>Variovorax</taxon>
    </lineage>
</organism>
<dbReference type="EMBL" id="RXOE01000002">
    <property type="protein sequence ID" value="RTQ35498.1"/>
    <property type="molecule type" value="Genomic_DNA"/>
</dbReference>
<evidence type="ECO:0000313" key="2">
    <source>
        <dbReference type="Proteomes" id="UP000267418"/>
    </source>
</evidence>
<protein>
    <recommendedName>
        <fullName evidence="3">Transposase</fullName>
    </recommendedName>
</protein>
<gene>
    <name evidence="1" type="ORF">EJP69_14135</name>
</gene>
<dbReference type="InterPro" id="IPR010921">
    <property type="entry name" value="Trp_repressor/repl_initiator"/>
</dbReference>
<dbReference type="Pfam" id="PF01527">
    <property type="entry name" value="HTH_Tnp_1"/>
    <property type="match status" value="1"/>
</dbReference>
<dbReference type="GO" id="GO:0004803">
    <property type="term" value="F:transposase activity"/>
    <property type="evidence" value="ECO:0007669"/>
    <property type="project" value="InterPro"/>
</dbReference>
<dbReference type="OrthoDB" id="9800877at2"/>
<dbReference type="GO" id="GO:0043565">
    <property type="term" value="F:sequence-specific DNA binding"/>
    <property type="evidence" value="ECO:0007669"/>
    <property type="project" value="InterPro"/>
</dbReference>
<dbReference type="InterPro" id="IPR002514">
    <property type="entry name" value="Transposase_8"/>
</dbReference>
<proteinExistence type="predicted"/>
<sequence length="74" mass="8056">MDTSVLEPAGRRRRRKYSAEFKAELIRACQQPGVSSAAITLANGLNANMLRRWVNCAEQPESAAAPARPLPPPP</sequence>
<dbReference type="SUPFAM" id="SSF48295">
    <property type="entry name" value="TrpR-like"/>
    <property type="match status" value="1"/>
</dbReference>
<dbReference type="AlphaFoldDB" id="A0A3S0QBG3"/>
<dbReference type="Proteomes" id="UP000267418">
    <property type="component" value="Unassembled WGS sequence"/>
</dbReference>
<comment type="caution">
    <text evidence="1">The sequence shown here is derived from an EMBL/GenBank/DDBJ whole genome shotgun (WGS) entry which is preliminary data.</text>
</comment>
<accession>A0A3S0QBG3</accession>
<dbReference type="RefSeq" id="WP_126470720.1">
    <property type="nucleotide sequence ID" value="NZ_RXOE01000002.1"/>
</dbReference>
<name>A0A3S0QBG3_9BURK</name>
<evidence type="ECO:0008006" key="3">
    <source>
        <dbReference type="Google" id="ProtNLM"/>
    </source>
</evidence>
<dbReference type="GO" id="GO:0006313">
    <property type="term" value="P:DNA transposition"/>
    <property type="evidence" value="ECO:0007669"/>
    <property type="project" value="InterPro"/>
</dbReference>